<keyword evidence="2" id="KW-1185">Reference proteome</keyword>
<evidence type="ECO:0000313" key="2">
    <source>
        <dbReference type="Proteomes" id="UP000198828"/>
    </source>
</evidence>
<protein>
    <submittedName>
        <fullName evidence="1">Uncharacterized protein</fullName>
    </submittedName>
</protein>
<proteinExistence type="predicted"/>
<evidence type="ECO:0000313" key="1">
    <source>
        <dbReference type="EMBL" id="SDX79071.1"/>
    </source>
</evidence>
<accession>A0A1H3EK60</accession>
<dbReference type="Proteomes" id="UP000198828">
    <property type="component" value="Unassembled WGS sequence"/>
</dbReference>
<organism evidence="1 2">
    <name type="scientific">Tepidimicrobium xylanilyticum</name>
    <dbReference type="NCBI Taxonomy" id="1123352"/>
    <lineage>
        <taxon>Bacteria</taxon>
        <taxon>Bacillati</taxon>
        <taxon>Bacillota</taxon>
        <taxon>Tissierellia</taxon>
        <taxon>Tissierellales</taxon>
        <taxon>Tepidimicrobiaceae</taxon>
        <taxon>Tepidimicrobium</taxon>
    </lineage>
</organism>
<gene>
    <name evidence="1" type="ORF">SAMN05660923_02942</name>
</gene>
<dbReference type="EMBL" id="FNNG01000020">
    <property type="protein sequence ID" value="SDX79071.1"/>
    <property type="molecule type" value="Genomic_DNA"/>
</dbReference>
<sequence length="66" mass="7668">MEGLEEVKEGFPNEEDFINYGTDNLADIIGKFDKKVPINYYESLDEKQLYSYKLVGFKDIEVLAIK</sequence>
<name>A0A1H3EK60_9FIRM</name>
<reference evidence="1 2" key="1">
    <citation type="submission" date="2016-10" db="EMBL/GenBank/DDBJ databases">
        <authorList>
            <person name="de Groot N.N."/>
        </authorList>
    </citation>
    <scope>NUCLEOTIDE SEQUENCE [LARGE SCALE GENOMIC DNA]</scope>
    <source>
        <strain evidence="1 2">DSM 23310</strain>
    </source>
</reference>
<dbReference type="AlphaFoldDB" id="A0A1H3EK60"/>
<dbReference type="RefSeq" id="WP_093754968.1">
    <property type="nucleotide sequence ID" value="NZ_BSYN01000002.1"/>
</dbReference>